<sequence>MMDMKIANRYKLVKKLGSGSFGDIYLGVNTFNEDEEVAIKMESTKARCPQLRYEYNLYKILMENGETGTKSVGIPTVKWWGMQDEWNLMVMELLGPSLEDLFTYCGRKFTLKTTLMLADQCIKRIQEVHDRFFIHRDIKPDNFVMGMKEMSNTVYVIDFGLSKKYRDNKTMKHIKYAEEKAFVGTVRYASINNHKGREQSRRDDLEALGYMFVYFMKGSLPWQGIKGKKGDKNALVLQKKENTPLSELCEGLPEEFATYLDTCKKLSFDQTPDYLQLRMLFWKIAKREGIVFDGKFDWTGFKGQKSEDRPPEVVTAVEKNDSVDSRSGSGSKAGSKSRSQSLSGSVE</sequence>
<keyword evidence="8" id="KW-0808">Transferase</keyword>
<dbReference type="KEGG" id="eiv:EIN_239430"/>
<evidence type="ECO:0000256" key="4">
    <source>
        <dbReference type="PROSITE-ProRule" id="PRU10141"/>
    </source>
</evidence>
<evidence type="ECO:0000313" key="9">
    <source>
        <dbReference type="Proteomes" id="UP000014680"/>
    </source>
</evidence>
<dbReference type="GeneID" id="14892626"/>
<accession>A0A0A1UFT8</accession>
<dbReference type="AlphaFoldDB" id="A0A0A1UFT8"/>
<evidence type="ECO:0000256" key="5">
    <source>
        <dbReference type="RuleBase" id="RU000304"/>
    </source>
</evidence>
<reference evidence="8 9" key="1">
    <citation type="submission" date="2012-10" db="EMBL/GenBank/DDBJ databases">
        <authorList>
            <person name="Zafar N."/>
            <person name="Inman J."/>
            <person name="Hall N."/>
            <person name="Lorenzi H."/>
            <person name="Caler E."/>
        </authorList>
    </citation>
    <scope>NUCLEOTIDE SEQUENCE [LARGE SCALE GENOMIC DNA]</scope>
    <source>
        <strain evidence="8 9">IP1</strain>
    </source>
</reference>
<dbReference type="Proteomes" id="UP000014680">
    <property type="component" value="Unassembled WGS sequence"/>
</dbReference>
<feature type="domain" description="Protein kinase" evidence="7">
    <location>
        <begin position="10"/>
        <end position="282"/>
    </location>
</feature>
<evidence type="ECO:0000256" key="6">
    <source>
        <dbReference type="SAM" id="MobiDB-lite"/>
    </source>
</evidence>
<dbReference type="Gene3D" id="1.10.510.10">
    <property type="entry name" value="Transferase(Phosphotransferase) domain 1"/>
    <property type="match status" value="1"/>
</dbReference>
<dbReference type="InterPro" id="IPR000719">
    <property type="entry name" value="Prot_kinase_dom"/>
</dbReference>
<dbReference type="PROSITE" id="PS00108">
    <property type="entry name" value="PROTEIN_KINASE_ST"/>
    <property type="match status" value="1"/>
</dbReference>
<dbReference type="InterPro" id="IPR011009">
    <property type="entry name" value="Kinase-like_dom_sf"/>
</dbReference>
<dbReference type="FunFam" id="1.10.510.10:FF:000679">
    <property type="entry name" value="Casein kinase, putative"/>
    <property type="match status" value="1"/>
</dbReference>
<dbReference type="RefSeq" id="XP_004260404.1">
    <property type="nucleotide sequence ID" value="XM_004260356.1"/>
</dbReference>
<keyword evidence="3 4" id="KW-0067">ATP-binding</keyword>
<evidence type="ECO:0000313" key="8">
    <source>
        <dbReference type="EMBL" id="ELP93633.1"/>
    </source>
</evidence>
<dbReference type="VEuPathDB" id="AmoebaDB:EIN_239430"/>
<keyword evidence="5" id="KW-0723">Serine/threonine-protein kinase</keyword>
<dbReference type="SUPFAM" id="SSF56112">
    <property type="entry name" value="Protein kinase-like (PK-like)"/>
    <property type="match status" value="1"/>
</dbReference>
<dbReference type="EMBL" id="KB206281">
    <property type="protein sequence ID" value="ELP93633.1"/>
    <property type="molecule type" value="Genomic_DNA"/>
</dbReference>
<dbReference type="CDD" id="cd14016">
    <property type="entry name" value="STKc_CK1"/>
    <property type="match status" value="1"/>
</dbReference>
<feature type="region of interest" description="Disordered" evidence="6">
    <location>
        <begin position="303"/>
        <end position="347"/>
    </location>
</feature>
<dbReference type="PANTHER" id="PTHR11909">
    <property type="entry name" value="CASEIN KINASE-RELATED"/>
    <property type="match status" value="1"/>
</dbReference>
<name>A0A0A1UFT8_ENTIV</name>
<evidence type="ECO:0000256" key="2">
    <source>
        <dbReference type="ARBA" id="ARBA00022741"/>
    </source>
</evidence>
<organism evidence="8 9">
    <name type="scientific">Entamoeba invadens IP1</name>
    <dbReference type="NCBI Taxonomy" id="370355"/>
    <lineage>
        <taxon>Eukaryota</taxon>
        <taxon>Amoebozoa</taxon>
        <taxon>Evosea</taxon>
        <taxon>Archamoebae</taxon>
        <taxon>Mastigamoebida</taxon>
        <taxon>Entamoebidae</taxon>
        <taxon>Entamoeba</taxon>
    </lineage>
</organism>
<dbReference type="PROSITE" id="PS00107">
    <property type="entry name" value="PROTEIN_KINASE_ATP"/>
    <property type="match status" value="1"/>
</dbReference>
<dbReference type="InterPro" id="IPR050235">
    <property type="entry name" value="CK1_Ser-Thr_kinase"/>
</dbReference>
<dbReference type="SMART" id="SM00220">
    <property type="entry name" value="S_TKc"/>
    <property type="match status" value="1"/>
</dbReference>
<keyword evidence="9" id="KW-1185">Reference proteome</keyword>
<evidence type="ECO:0000256" key="1">
    <source>
        <dbReference type="ARBA" id="ARBA00012513"/>
    </source>
</evidence>
<feature type="binding site" evidence="4">
    <location>
        <position position="40"/>
    </location>
    <ligand>
        <name>ATP</name>
        <dbReference type="ChEBI" id="CHEBI:30616"/>
    </ligand>
</feature>
<evidence type="ECO:0000259" key="7">
    <source>
        <dbReference type="PROSITE" id="PS50011"/>
    </source>
</evidence>
<dbReference type="OMA" id="AKFYKMM"/>
<dbReference type="GO" id="GO:0004674">
    <property type="term" value="F:protein serine/threonine kinase activity"/>
    <property type="evidence" value="ECO:0007669"/>
    <property type="project" value="UniProtKB-KW"/>
</dbReference>
<dbReference type="EC" id="2.7.11.1" evidence="1"/>
<evidence type="ECO:0000256" key="3">
    <source>
        <dbReference type="ARBA" id="ARBA00022840"/>
    </source>
</evidence>
<keyword evidence="2 4" id="KW-0547">Nucleotide-binding</keyword>
<dbReference type="InterPro" id="IPR008271">
    <property type="entry name" value="Ser/Thr_kinase_AS"/>
</dbReference>
<dbReference type="PROSITE" id="PS50011">
    <property type="entry name" value="PROTEIN_KINASE_DOM"/>
    <property type="match status" value="1"/>
</dbReference>
<feature type="compositionally biased region" description="Low complexity" evidence="6">
    <location>
        <begin position="325"/>
        <end position="347"/>
    </location>
</feature>
<protein>
    <recommendedName>
        <fullName evidence="1">non-specific serine/threonine protein kinase</fullName>
        <ecNumber evidence="1">2.7.11.1</ecNumber>
    </recommendedName>
</protein>
<gene>
    <name evidence="8" type="ORF">EIN_239430</name>
</gene>
<keyword evidence="8" id="KW-0418">Kinase</keyword>
<dbReference type="GO" id="GO:0005524">
    <property type="term" value="F:ATP binding"/>
    <property type="evidence" value="ECO:0007669"/>
    <property type="project" value="UniProtKB-UniRule"/>
</dbReference>
<proteinExistence type="inferred from homology"/>
<dbReference type="Pfam" id="PF00069">
    <property type="entry name" value="Pkinase"/>
    <property type="match status" value="1"/>
</dbReference>
<dbReference type="InterPro" id="IPR017441">
    <property type="entry name" value="Protein_kinase_ATP_BS"/>
</dbReference>
<comment type="similarity">
    <text evidence="5">Belongs to the protein kinase superfamily.</text>
</comment>
<dbReference type="OrthoDB" id="5800476at2759"/>